<evidence type="ECO:0000313" key="2">
    <source>
        <dbReference type="Proteomes" id="UP000789375"/>
    </source>
</evidence>
<name>A0A9N9DW61_FUNMO</name>
<keyword evidence="2" id="KW-1185">Reference proteome</keyword>
<dbReference type="Proteomes" id="UP000789375">
    <property type="component" value="Unassembled WGS sequence"/>
</dbReference>
<evidence type="ECO:0000313" key="1">
    <source>
        <dbReference type="EMBL" id="CAG8649482.1"/>
    </source>
</evidence>
<accession>A0A9N9DW61</accession>
<gene>
    <name evidence="1" type="ORF">FMOSSE_LOCUS11403</name>
</gene>
<organism evidence="1 2">
    <name type="scientific">Funneliformis mosseae</name>
    <name type="common">Endomycorrhizal fungus</name>
    <name type="synonym">Glomus mosseae</name>
    <dbReference type="NCBI Taxonomy" id="27381"/>
    <lineage>
        <taxon>Eukaryota</taxon>
        <taxon>Fungi</taxon>
        <taxon>Fungi incertae sedis</taxon>
        <taxon>Mucoromycota</taxon>
        <taxon>Glomeromycotina</taxon>
        <taxon>Glomeromycetes</taxon>
        <taxon>Glomerales</taxon>
        <taxon>Glomeraceae</taxon>
        <taxon>Funneliformis</taxon>
    </lineage>
</organism>
<dbReference type="AlphaFoldDB" id="A0A9N9DW61"/>
<reference evidence="1" key="1">
    <citation type="submission" date="2021-06" db="EMBL/GenBank/DDBJ databases">
        <authorList>
            <person name="Kallberg Y."/>
            <person name="Tangrot J."/>
            <person name="Rosling A."/>
        </authorList>
    </citation>
    <scope>NUCLEOTIDE SEQUENCE</scope>
    <source>
        <strain evidence="1">87-6 pot B 2015</strain>
    </source>
</reference>
<comment type="caution">
    <text evidence="1">The sequence shown here is derived from an EMBL/GenBank/DDBJ whole genome shotgun (WGS) entry which is preliminary data.</text>
</comment>
<dbReference type="EMBL" id="CAJVPP010004414">
    <property type="protein sequence ID" value="CAG8649482.1"/>
    <property type="molecule type" value="Genomic_DNA"/>
</dbReference>
<protein>
    <submittedName>
        <fullName evidence="1">2554_t:CDS:1</fullName>
    </submittedName>
</protein>
<sequence>IKALQVTSTIASIMDEESKDTEDEALIFESDDKAMTLQSKIVTFSNILKAQIYDLNDEDIGIDPFED</sequence>
<proteinExistence type="predicted"/>
<feature type="non-terminal residue" evidence="1">
    <location>
        <position position="1"/>
    </location>
</feature>